<dbReference type="SMART" id="SM00421">
    <property type="entry name" value="HTH_LUXR"/>
    <property type="match status" value="1"/>
</dbReference>
<keyword evidence="6" id="KW-1185">Reference proteome</keyword>
<dbReference type="GO" id="GO:0003677">
    <property type="term" value="F:DNA binding"/>
    <property type="evidence" value="ECO:0007669"/>
    <property type="project" value="UniProtKB-KW"/>
</dbReference>
<dbReference type="RefSeq" id="WP_163952432.1">
    <property type="nucleotide sequence ID" value="NZ_JAAFZH010000010.1"/>
</dbReference>
<feature type="domain" description="HTH luxR-type" evidence="4">
    <location>
        <begin position="79"/>
        <end position="144"/>
    </location>
</feature>
<name>A0A6L9LKL5_9BACT</name>
<keyword evidence="3" id="KW-0804">Transcription</keyword>
<dbReference type="CDD" id="cd06170">
    <property type="entry name" value="LuxR_C_like"/>
    <property type="match status" value="1"/>
</dbReference>
<accession>A0A6L9LKL5</accession>
<keyword evidence="1" id="KW-0805">Transcription regulation</keyword>
<sequence>MRQLHQFDGRTLLVLKTALDNYQRHQANDPELAKPWLYVVETLLDPISNLDIWAIRKEIYEEDERRSRRATMRVVSQGDWDVISTLTERELEVLRLIGQGHQNQSIADLLNISLRTLTNHKTHIMAKLKLGSVKDIPKFAVNNMEQLR</sequence>
<evidence type="ECO:0000313" key="6">
    <source>
        <dbReference type="Proteomes" id="UP000474175"/>
    </source>
</evidence>
<protein>
    <recommendedName>
        <fullName evidence="4">HTH luxR-type domain-containing protein</fullName>
    </recommendedName>
</protein>
<organism evidence="5 6">
    <name type="scientific">Spirosoma terrae</name>
    <dbReference type="NCBI Taxonomy" id="1968276"/>
    <lineage>
        <taxon>Bacteria</taxon>
        <taxon>Pseudomonadati</taxon>
        <taxon>Bacteroidota</taxon>
        <taxon>Cytophagia</taxon>
        <taxon>Cytophagales</taxon>
        <taxon>Cytophagaceae</taxon>
        <taxon>Spirosoma</taxon>
    </lineage>
</organism>
<dbReference type="GO" id="GO:0006355">
    <property type="term" value="P:regulation of DNA-templated transcription"/>
    <property type="evidence" value="ECO:0007669"/>
    <property type="project" value="InterPro"/>
</dbReference>
<dbReference type="PANTHER" id="PTHR44688:SF16">
    <property type="entry name" value="DNA-BINDING TRANSCRIPTIONAL ACTIVATOR DEVR_DOSR"/>
    <property type="match status" value="1"/>
</dbReference>
<proteinExistence type="predicted"/>
<dbReference type="PRINTS" id="PR00038">
    <property type="entry name" value="HTHLUXR"/>
</dbReference>
<dbReference type="PROSITE" id="PS50043">
    <property type="entry name" value="HTH_LUXR_2"/>
    <property type="match status" value="1"/>
</dbReference>
<gene>
    <name evidence="5" type="ORF">GK108_20160</name>
</gene>
<evidence type="ECO:0000313" key="5">
    <source>
        <dbReference type="EMBL" id="NDU97209.1"/>
    </source>
</evidence>
<dbReference type="Gene3D" id="1.10.10.10">
    <property type="entry name" value="Winged helix-like DNA-binding domain superfamily/Winged helix DNA-binding domain"/>
    <property type="match status" value="1"/>
</dbReference>
<evidence type="ECO:0000256" key="1">
    <source>
        <dbReference type="ARBA" id="ARBA00023015"/>
    </source>
</evidence>
<evidence type="ECO:0000259" key="4">
    <source>
        <dbReference type="PROSITE" id="PS50043"/>
    </source>
</evidence>
<dbReference type="InterPro" id="IPR000792">
    <property type="entry name" value="Tscrpt_reg_LuxR_C"/>
</dbReference>
<dbReference type="InterPro" id="IPR016032">
    <property type="entry name" value="Sig_transdc_resp-reg_C-effctor"/>
</dbReference>
<dbReference type="SUPFAM" id="SSF46894">
    <property type="entry name" value="C-terminal effector domain of the bipartite response regulators"/>
    <property type="match status" value="1"/>
</dbReference>
<dbReference type="InterPro" id="IPR036388">
    <property type="entry name" value="WH-like_DNA-bd_sf"/>
</dbReference>
<dbReference type="Proteomes" id="UP000474175">
    <property type="component" value="Unassembled WGS sequence"/>
</dbReference>
<dbReference type="EMBL" id="JAAFZH010000010">
    <property type="protein sequence ID" value="NDU97209.1"/>
    <property type="molecule type" value="Genomic_DNA"/>
</dbReference>
<dbReference type="AlphaFoldDB" id="A0A6L9LKL5"/>
<dbReference type="PANTHER" id="PTHR44688">
    <property type="entry name" value="DNA-BINDING TRANSCRIPTIONAL ACTIVATOR DEVR_DOSR"/>
    <property type="match status" value="1"/>
</dbReference>
<comment type="caution">
    <text evidence="5">The sequence shown here is derived from an EMBL/GenBank/DDBJ whole genome shotgun (WGS) entry which is preliminary data.</text>
</comment>
<reference evidence="5 6" key="1">
    <citation type="submission" date="2020-02" db="EMBL/GenBank/DDBJ databases">
        <title>Draft genome sequence of two Spirosoma agri KCTC 52727 and Spirosoma terrae KCTC 52035.</title>
        <authorList>
            <person name="Rojas J."/>
            <person name="Ambika Manirajan B."/>
            <person name="Suarez C."/>
            <person name="Ratering S."/>
            <person name="Schnell S."/>
        </authorList>
    </citation>
    <scope>NUCLEOTIDE SEQUENCE [LARGE SCALE GENOMIC DNA]</scope>
    <source>
        <strain evidence="5 6">KCTC 52035</strain>
    </source>
</reference>
<keyword evidence="2" id="KW-0238">DNA-binding</keyword>
<evidence type="ECO:0000256" key="2">
    <source>
        <dbReference type="ARBA" id="ARBA00023125"/>
    </source>
</evidence>
<dbReference type="PROSITE" id="PS00622">
    <property type="entry name" value="HTH_LUXR_1"/>
    <property type="match status" value="1"/>
</dbReference>
<evidence type="ECO:0000256" key="3">
    <source>
        <dbReference type="ARBA" id="ARBA00023163"/>
    </source>
</evidence>
<dbReference type="Pfam" id="PF00196">
    <property type="entry name" value="GerE"/>
    <property type="match status" value="1"/>
</dbReference>